<reference evidence="2 3" key="1">
    <citation type="journal article" date="2011" name="Stand. Genomic Sci.">
        <title>Complete genome sequence of Marivirga tractuosa type strain (H-43).</title>
        <authorList>
            <person name="Pagani I."/>
            <person name="Chertkov O."/>
            <person name="Lapidus A."/>
            <person name="Lucas S."/>
            <person name="Del Rio T.G."/>
            <person name="Tice H."/>
            <person name="Copeland A."/>
            <person name="Cheng J.F."/>
            <person name="Nolan M."/>
            <person name="Saunders E."/>
            <person name="Pitluck S."/>
            <person name="Held B."/>
            <person name="Goodwin L."/>
            <person name="Liolios K."/>
            <person name="Ovchinikova G."/>
            <person name="Ivanova N."/>
            <person name="Mavromatis K."/>
            <person name="Pati A."/>
            <person name="Chen A."/>
            <person name="Palaniappan K."/>
            <person name="Land M."/>
            <person name="Hauser L."/>
            <person name="Jeffries C.D."/>
            <person name="Detter J.C."/>
            <person name="Han C."/>
            <person name="Tapia R."/>
            <person name="Ngatchou-Djao O.D."/>
            <person name="Rohde M."/>
            <person name="Goker M."/>
            <person name="Spring S."/>
            <person name="Sikorski J."/>
            <person name="Woyke T."/>
            <person name="Bristow J."/>
            <person name="Eisen J.A."/>
            <person name="Markowitz V."/>
            <person name="Hugenholtz P."/>
            <person name="Klenk H.P."/>
            <person name="Kyrpides N.C."/>
        </authorList>
    </citation>
    <scope>NUCLEOTIDE SEQUENCE [LARGE SCALE GENOMIC DNA]</scope>
    <source>
        <strain evidence="3">ATCC 23168 / DSM 4126 / NBRC 15989 / NCIMB 1408 / VKM B-1430 / H-43</strain>
    </source>
</reference>
<dbReference type="Pfam" id="PF10677">
    <property type="entry name" value="DUF2490"/>
    <property type="match status" value="1"/>
</dbReference>
<proteinExistence type="predicted"/>
<accession>E4TNS9</accession>
<feature type="signal peptide" evidence="1">
    <location>
        <begin position="1"/>
        <end position="20"/>
    </location>
</feature>
<dbReference type="InterPro" id="IPR019619">
    <property type="entry name" value="DUF2490"/>
</dbReference>
<evidence type="ECO:0008006" key="4">
    <source>
        <dbReference type="Google" id="ProtNLM"/>
    </source>
</evidence>
<organism evidence="2 3">
    <name type="scientific">Marivirga tractuosa (strain ATCC 23168 / DSM 4126 / NBRC 15989 / NCIMB 1408 / VKM B-1430 / H-43)</name>
    <name type="common">Microscilla tractuosa</name>
    <name type="synonym">Flexibacter tractuosus</name>
    <dbReference type="NCBI Taxonomy" id="643867"/>
    <lineage>
        <taxon>Bacteria</taxon>
        <taxon>Pseudomonadati</taxon>
        <taxon>Bacteroidota</taxon>
        <taxon>Cytophagia</taxon>
        <taxon>Cytophagales</taxon>
        <taxon>Marivirgaceae</taxon>
        <taxon>Marivirga</taxon>
    </lineage>
</organism>
<gene>
    <name evidence="2" type="ordered locus">Ftrac_2515</name>
</gene>
<dbReference type="KEGG" id="mtt:Ftrac_2515"/>
<dbReference type="OrthoDB" id="1118734at2"/>
<keyword evidence="3" id="KW-1185">Reference proteome</keyword>
<name>E4TNS9_MARTH</name>
<dbReference type="AlphaFoldDB" id="E4TNS9"/>
<sequence>MTFRVIIILTFLFSFSPVIAQDDPDLGAWYMYFGGVEFENSQFGIHAEAQYRNHNIIGDLEQLLLRTGMRYHLKDGSATFTLGYGNITTQAVGEPNNTVVENRIYQEALLKQNVSIVSLNHRFRYEQRFVDNQDFRTRLRYALFINIPLSDKKFSKGAFYIPIYNEIFINGEKMENIEYFDRNRLYGGLGYVWKENMRFQVGVMEQTLNSDFSKTQLQFSFHHNFQFN</sequence>
<evidence type="ECO:0000313" key="2">
    <source>
        <dbReference type="EMBL" id="ADR22493.1"/>
    </source>
</evidence>
<dbReference type="RefSeq" id="WP_013454636.1">
    <property type="nucleotide sequence ID" value="NC_014759.1"/>
</dbReference>
<protein>
    <recommendedName>
        <fullName evidence="4">DUF2490 domain-containing protein</fullName>
    </recommendedName>
</protein>
<dbReference type="HOGENOM" id="CLU_089264_0_1_10"/>
<dbReference type="EMBL" id="CP002349">
    <property type="protein sequence ID" value="ADR22493.1"/>
    <property type="molecule type" value="Genomic_DNA"/>
</dbReference>
<keyword evidence="1" id="KW-0732">Signal</keyword>
<feature type="chain" id="PRO_5003189560" description="DUF2490 domain-containing protein" evidence="1">
    <location>
        <begin position="21"/>
        <end position="228"/>
    </location>
</feature>
<dbReference type="STRING" id="643867.Ftrac_2515"/>
<dbReference type="Proteomes" id="UP000008720">
    <property type="component" value="Chromosome"/>
</dbReference>
<evidence type="ECO:0000256" key="1">
    <source>
        <dbReference type="SAM" id="SignalP"/>
    </source>
</evidence>
<dbReference type="eggNOG" id="COG2067">
    <property type="taxonomic scope" value="Bacteria"/>
</dbReference>
<evidence type="ECO:0000313" key="3">
    <source>
        <dbReference type="Proteomes" id="UP000008720"/>
    </source>
</evidence>